<name>A0A1R0F9G1_9HYPH</name>
<dbReference type="GeneID" id="92992266"/>
<reference evidence="5 6" key="1">
    <citation type="submission" date="2016-12" db="EMBL/GenBank/DDBJ databases">
        <title>Comparative genomics of Bartonella apis.</title>
        <authorList>
            <person name="Engel P."/>
        </authorList>
    </citation>
    <scope>NUCLEOTIDE SEQUENCE [LARGE SCALE GENOMIC DNA]</scope>
    <source>
        <strain evidence="5 6">PEB0149</strain>
    </source>
</reference>
<feature type="domain" description="HTH marR-type" evidence="4">
    <location>
        <begin position="16"/>
        <end position="146"/>
    </location>
</feature>
<evidence type="ECO:0000256" key="3">
    <source>
        <dbReference type="ARBA" id="ARBA00023163"/>
    </source>
</evidence>
<dbReference type="InterPro" id="IPR036390">
    <property type="entry name" value="WH_DNA-bd_sf"/>
</dbReference>
<dbReference type="OrthoDB" id="7269152at2"/>
<dbReference type="AlphaFoldDB" id="A0A1R0F9G1"/>
<dbReference type="PANTHER" id="PTHR42756:SF1">
    <property type="entry name" value="TRANSCRIPTIONAL REPRESSOR OF EMRAB OPERON"/>
    <property type="match status" value="1"/>
</dbReference>
<evidence type="ECO:0000313" key="5">
    <source>
        <dbReference type="EMBL" id="OLY43607.1"/>
    </source>
</evidence>
<keyword evidence="6" id="KW-1185">Reference proteome</keyword>
<dbReference type="InterPro" id="IPR036388">
    <property type="entry name" value="WH-like_DNA-bd_sf"/>
</dbReference>
<proteinExistence type="predicted"/>
<dbReference type="EMBL" id="LXYT01000001">
    <property type="protein sequence ID" value="OLY43607.1"/>
    <property type="molecule type" value="Genomic_DNA"/>
</dbReference>
<dbReference type="PRINTS" id="PR00598">
    <property type="entry name" value="HTHMARR"/>
</dbReference>
<dbReference type="GO" id="GO:0003700">
    <property type="term" value="F:DNA-binding transcription factor activity"/>
    <property type="evidence" value="ECO:0007669"/>
    <property type="project" value="InterPro"/>
</dbReference>
<dbReference type="Gene3D" id="1.10.10.10">
    <property type="entry name" value="Winged helix-like DNA-binding domain superfamily/Winged helix DNA-binding domain"/>
    <property type="match status" value="1"/>
</dbReference>
<evidence type="ECO:0000256" key="1">
    <source>
        <dbReference type="ARBA" id="ARBA00023015"/>
    </source>
</evidence>
<dbReference type="PROSITE" id="PS50995">
    <property type="entry name" value="HTH_MARR_2"/>
    <property type="match status" value="1"/>
</dbReference>
<accession>A0A1R0F9G1</accession>
<dbReference type="InterPro" id="IPR000835">
    <property type="entry name" value="HTH_MarR-typ"/>
</dbReference>
<organism evidence="5 6">
    <name type="scientific">Bartonella apis</name>
    <dbReference type="NCBI Taxonomy" id="1686310"/>
    <lineage>
        <taxon>Bacteria</taxon>
        <taxon>Pseudomonadati</taxon>
        <taxon>Pseudomonadota</taxon>
        <taxon>Alphaproteobacteria</taxon>
        <taxon>Hyphomicrobiales</taxon>
        <taxon>Bartonellaceae</taxon>
        <taxon>Bartonella</taxon>
    </lineage>
</organism>
<keyword evidence="3" id="KW-0804">Transcription</keyword>
<dbReference type="Proteomes" id="UP000187344">
    <property type="component" value="Unassembled WGS sequence"/>
</dbReference>
<dbReference type="Pfam" id="PF01047">
    <property type="entry name" value="MarR"/>
    <property type="match status" value="1"/>
</dbReference>
<dbReference type="SUPFAM" id="SSF46785">
    <property type="entry name" value="Winged helix' DNA-binding domain"/>
    <property type="match status" value="1"/>
</dbReference>
<evidence type="ECO:0000313" key="6">
    <source>
        <dbReference type="Proteomes" id="UP000187344"/>
    </source>
</evidence>
<gene>
    <name evidence="5" type="ORF">PEB0149_010380</name>
</gene>
<sequence length="146" mass="16334">MKQEDEKPDELQNPIGSLFGYRLRRISADDMAYLGRSLTTLDISTVAASVLMMIHANHGATQSEVGHCLGIKRANMAPITTHLEEKGWIKKTPLNGRSCGLEVTDAGNSLCTRILLEMKKTDAMILRNLTDEEKRIFDQLINKIIH</sequence>
<dbReference type="RefSeq" id="WP_075868639.1">
    <property type="nucleotide sequence ID" value="NZ_CALYQA010000004.1"/>
</dbReference>
<keyword evidence="2 5" id="KW-0238">DNA-binding</keyword>
<comment type="caution">
    <text evidence="5">The sequence shown here is derived from an EMBL/GenBank/DDBJ whole genome shotgun (WGS) entry which is preliminary data.</text>
</comment>
<dbReference type="PANTHER" id="PTHR42756">
    <property type="entry name" value="TRANSCRIPTIONAL REGULATOR, MARR"/>
    <property type="match status" value="1"/>
</dbReference>
<dbReference type="SMART" id="SM00347">
    <property type="entry name" value="HTH_MARR"/>
    <property type="match status" value="1"/>
</dbReference>
<protein>
    <submittedName>
        <fullName evidence="5">DNA-binding transcriptional regulator, MarR family</fullName>
    </submittedName>
</protein>
<dbReference type="GO" id="GO:0003677">
    <property type="term" value="F:DNA binding"/>
    <property type="evidence" value="ECO:0007669"/>
    <property type="project" value="UniProtKB-KW"/>
</dbReference>
<evidence type="ECO:0000256" key="2">
    <source>
        <dbReference type="ARBA" id="ARBA00023125"/>
    </source>
</evidence>
<evidence type="ECO:0000259" key="4">
    <source>
        <dbReference type="PROSITE" id="PS50995"/>
    </source>
</evidence>
<keyword evidence="1" id="KW-0805">Transcription regulation</keyword>